<gene>
    <name evidence="3" type="ORF">H7C18_17575</name>
</gene>
<keyword evidence="4" id="KW-1185">Reference proteome</keyword>
<accession>A0A7X0SMS8</accession>
<dbReference type="RefSeq" id="WP_185130389.1">
    <property type="nucleotide sequence ID" value="NZ_JACJVO010000021.1"/>
</dbReference>
<protein>
    <submittedName>
        <fullName evidence="3">AGE family epimerase/isomerase</fullName>
    </submittedName>
</protein>
<dbReference type="PANTHER" id="PTHR15108">
    <property type="entry name" value="N-ACYLGLUCOSAMINE-2-EPIMERASE"/>
    <property type="match status" value="1"/>
</dbReference>
<dbReference type="AlphaFoldDB" id="A0A7X0SMS8"/>
<dbReference type="InterPro" id="IPR010819">
    <property type="entry name" value="AGE/CE"/>
</dbReference>
<dbReference type="InterPro" id="IPR008928">
    <property type="entry name" value="6-hairpin_glycosidase_sf"/>
</dbReference>
<keyword evidence="2 3" id="KW-0413">Isomerase</keyword>
<dbReference type="Proteomes" id="UP000564644">
    <property type="component" value="Unassembled WGS sequence"/>
</dbReference>
<dbReference type="GO" id="GO:0016853">
    <property type="term" value="F:isomerase activity"/>
    <property type="evidence" value="ECO:0007669"/>
    <property type="project" value="UniProtKB-KW"/>
</dbReference>
<dbReference type="InterPro" id="IPR012341">
    <property type="entry name" value="6hp_glycosidase-like_sf"/>
</dbReference>
<dbReference type="Pfam" id="PF07221">
    <property type="entry name" value="GlcNAc_2-epim"/>
    <property type="match status" value="1"/>
</dbReference>
<dbReference type="Gene3D" id="1.50.10.10">
    <property type="match status" value="1"/>
</dbReference>
<organism evidence="3 4">
    <name type="scientific">Cohnella zeiphila</name>
    <dbReference type="NCBI Taxonomy" id="2761120"/>
    <lineage>
        <taxon>Bacteria</taxon>
        <taxon>Bacillati</taxon>
        <taxon>Bacillota</taxon>
        <taxon>Bacilli</taxon>
        <taxon>Bacillales</taxon>
        <taxon>Paenibacillaceae</taxon>
        <taxon>Cohnella</taxon>
    </lineage>
</organism>
<dbReference type="EMBL" id="JACJVO010000021">
    <property type="protein sequence ID" value="MBB6732731.1"/>
    <property type="molecule type" value="Genomic_DNA"/>
</dbReference>
<evidence type="ECO:0000256" key="2">
    <source>
        <dbReference type="ARBA" id="ARBA00023235"/>
    </source>
</evidence>
<evidence type="ECO:0000313" key="4">
    <source>
        <dbReference type="Proteomes" id="UP000564644"/>
    </source>
</evidence>
<comment type="similarity">
    <text evidence="1">Belongs to the N-acylglucosamine 2-epimerase family.</text>
</comment>
<sequence>MIREAWEREKLLIFYRSVLRQDLLPFWERAVDPVRGGVYTCFDNRGERRLSSDKYTWSQGRFLWIWSRLADLCARKQADGDPNLYMEQAERTYRFLRRHALLPNGNCAFLLTEDGDPKEPIAGYGYDTSFYADCFVILGYTEYGRIAGDREALRQAALLYESVERRLRAKKVRSEPYPVPDNLASHGYSMIMLKAAQELADAWRSADGGQAERFRHRSAAYMDDIMKHFRDSQGRIREVLAKDEAAERDENERLLLRHLNPGHSLESMWFVMREAAESGNGESIRKAIVSVKRALALGWDDEYGGLLRYVDKEGGPPSGRRTMGDNGAERFEALIETTWSMKLWWPHSESLYAALLGYRLSGDDELADWYERLHRYTFAVFPNDDKSVGEWIQIRTREGEPSEQVVALPVKDPYHILRNIMLIIELLSDWGR</sequence>
<dbReference type="SUPFAM" id="SSF48208">
    <property type="entry name" value="Six-hairpin glycosidases"/>
    <property type="match status" value="1"/>
</dbReference>
<evidence type="ECO:0000256" key="1">
    <source>
        <dbReference type="ARBA" id="ARBA00008558"/>
    </source>
</evidence>
<dbReference type="GO" id="GO:0005975">
    <property type="term" value="P:carbohydrate metabolic process"/>
    <property type="evidence" value="ECO:0007669"/>
    <property type="project" value="InterPro"/>
</dbReference>
<comment type="caution">
    <text evidence="3">The sequence shown here is derived from an EMBL/GenBank/DDBJ whole genome shotgun (WGS) entry which is preliminary data.</text>
</comment>
<evidence type="ECO:0000313" key="3">
    <source>
        <dbReference type="EMBL" id="MBB6732731.1"/>
    </source>
</evidence>
<proteinExistence type="inferred from homology"/>
<name>A0A7X0SMS8_9BACL</name>
<reference evidence="3 4" key="1">
    <citation type="submission" date="2020-08" db="EMBL/GenBank/DDBJ databases">
        <title>Cohnella phylogeny.</title>
        <authorList>
            <person name="Dunlap C."/>
        </authorList>
    </citation>
    <scope>NUCLEOTIDE SEQUENCE [LARGE SCALE GENOMIC DNA]</scope>
    <source>
        <strain evidence="3 4">CBP 2801</strain>
    </source>
</reference>